<evidence type="ECO:0000313" key="2">
    <source>
        <dbReference type="EMBL" id="KZN48144.1"/>
    </source>
</evidence>
<sequence length="139" mass="15922">MRCLLLMTFLFLIYNSEGNATPNLFVPLKEITLVSKDLTLTIYKDPSSDRISGVKVKFPEKTYQINSTFFQSAYGVNLQGVELTQSVDFNNGLRNEYQLYIPYILHSIDGSEPLESQELIDQTMIVHFNQTEVTDIMVK</sequence>
<evidence type="ECO:0000313" key="3">
    <source>
        <dbReference type="Proteomes" id="UP000076643"/>
    </source>
</evidence>
<feature type="signal peptide" evidence="1">
    <location>
        <begin position="1"/>
        <end position="20"/>
    </location>
</feature>
<name>A0A167CWE9_9GAMM</name>
<keyword evidence="1" id="KW-0732">Signal</keyword>
<evidence type="ECO:0000256" key="1">
    <source>
        <dbReference type="SAM" id="SignalP"/>
    </source>
</evidence>
<accession>A0A167CWE9</accession>
<feature type="chain" id="PRO_5007884867" evidence="1">
    <location>
        <begin position="21"/>
        <end position="139"/>
    </location>
</feature>
<keyword evidence="3" id="KW-1185">Reference proteome</keyword>
<proteinExistence type="predicted"/>
<dbReference type="Proteomes" id="UP000076643">
    <property type="component" value="Unassembled WGS sequence"/>
</dbReference>
<dbReference type="RefSeq" id="WP_063364511.1">
    <property type="nucleotide sequence ID" value="NZ_AQHB01000040.1"/>
</dbReference>
<reference evidence="2 3" key="1">
    <citation type="submission" date="2013-07" db="EMBL/GenBank/DDBJ databases">
        <title>Comparative Genomic and Metabolomic Analysis of Twelve Strains of Pseudoalteromonas luteoviolacea.</title>
        <authorList>
            <person name="Vynne N.G."/>
            <person name="Mansson M."/>
            <person name="Gram L."/>
        </authorList>
    </citation>
    <scope>NUCLEOTIDE SEQUENCE [LARGE SCALE GENOMIC DNA]</scope>
    <source>
        <strain evidence="2 3">DSM 6061</strain>
    </source>
</reference>
<dbReference type="EMBL" id="AUYB01000006">
    <property type="protein sequence ID" value="KZN48144.1"/>
    <property type="molecule type" value="Genomic_DNA"/>
</dbReference>
<organism evidence="2 3">
    <name type="scientific">Pseudoalteromonas luteoviolacea DSM 6061</name>
    <dbReference type="NCBI Taxonomy" id="1365250"/>
    <lineage>
        <taxon>Bacteria</taxon>
        <taxon>Pseudomonadati</taxon>
        <taxon>Pseudomonadota</taxon>
        <taxon>Gammaproteobacteria</taxon>
        <taxon>Alteromonadales</taxon>
        <taxon>Pseudoalteromonadaceae</taxon>
        <taxon>Pseudoalteromonas</taxon>
    </lineage>
</organism>
<dbReference type="AlphaFoldDB" id="A0A167CWE9"/>
<protein>
    <submittedName>
        <fullName evidence="2">Uncharacterized protein</fullName>
    </submittedName>
</protein>
<comment type="caution">
    <text evidence="2">The sequence shown here is derived from an EMBL/GenBank/DDBJ whole genome shotgun (WGS) entry which is preliminary data.</text>
</comment>
<gene>
    <name evidence="2" type="ORF">N475_25485</name>
</gene>
<dbReference type="PATRIC" id="fig|1365250.3.peg.99"/>